<dbReference type="AlphaFoldDB" id="A0A0M9G5U0"/>
<dbReference type="Proteomes" id="UP000037923">
    <property type="component" value="Unassembled WGS sequence"/>
</dbReference>
<gene>
    <name evidence="1" type="ORF">ABB37_02568</name>
</gene>
<dbReference type="RefSeq" id="XP_015661225.1">
    <property type="nucleotide sequence ID" value="XM_015799623.1"/>
</dbReference>
<dbReference type="EMBL" id="LGTL01000004">
    <property type="protein sequence ID" value="KPA82786.1"/>
    <property type="molecule type" value="Genomic_DNA"/>
</dbReference>
<dbReference type="GeneID" id="26902859"/>
<dbReference type="VEuPathDB" id="TriTrypDB:LpyrH10_04_1180"/>
<organism evidence="1 2">
    <name type="scientific">Leptomonas pyrrhocoris</name>
    <name type="common">Firebug parasite</name>
    <dbReference type="NCBI Taxonomy" id="157538"/>
    <lineage>
        <taxon>Eukaryota</taxon>
        <taxon>Discoba</taxon>
        <taxon>Euglenozoa</taxon>
        <taxon>Kinetoplastea</taxon>
        <taxon>Metakinetoplastina</taxon>
        <taxon>Trypanosomatida</taxon>
        <taxon>Trypanosomatidae</taxon>
        <taxon>Leishmaniinae</taxon>
        <taxon>Leptomonas</taxon>
    </lineage>
</organism>
<accession>A0A0M9G5U0</accession>
<evidence type="ECO:0000313" key="2">
    <source>
        <dbReference type="Proteomes" id="UP000037923"/>
    </source>
</evidence>
<proteinExistence type="predicted"/>
<protein>
    <submittedName>
        <fullName evidence="1">Uncharacterized protein</fullName>
    </submittedName>
</protein>
<comment type="caution">
    <text evidence="1">The sequence shown here is derived from an EMBL/GenBank/DDBJ whole genome shotgun (WGS) entry which is preliminary data.</text>
</comment>
<keyword evidence="2" id="KW-1185">Reference proteome</keyword>
<name>A0A0M9G5U0_LEPPY</name>
<reference evidence="1 2" key="1">
    <citation type="submission" date="2015-07" db="EMBL/GenBank/DDBJ databases">
        <title>High-quality genome of monoxenous trypanosomatid Leptomonas pyrrhocoris.</title>
        <authorList>
            <person name="Flegontov P."/>
            <person name="Butenko A."/>
            <person name="Firsov S."/>
            <person name="Vlcek C."/>
            <person name="Logacheva M.D."/>
            <person name="Field M."/>
            <person name="Filatov D."/>
            <person name="Flegontova O."/>
            <person name="Gerasimov E."/>
            <person name="Jackson A.P."/>
            <person name="Kelly S."/>
            <person name="Opperdoes F."/>
            <person name="O'Reilly A."/>
            <person name="Votypka J."/>
            <person name="Yurchenko V."/>
            <person name="Lukes J."/>
        </authorList>
    </citation>
    <scope>NUCLEOTIDE SEQUENCE [LARGE SCALE GENOMIC DNA]</scope>
    <source>
        <strain evidence="1">H10</strain>
    </source>
</reference>
<evidence type="ECO:0000313" key="1">
    <source>
        <dbReference type="EMBL" id="KPA82786.1"/>
    </source>
</evidence>
<sequence>MPLSWCCRRSPCVYAGRRGKAPEMRLFGDESGERSVAHPIKCTYALRCGARCVNAVPTRGHLRSIFYKAQLPQLTGTVPP</sequence>